<dbReference type="GO" id="GO:0004674">
    <property type="term" value="F:protein serine/threonine kinase activity"/>
    <property type="evidence" value="ECO:0007669"/>
    <property type="project" value="TreeGrafter"/>
</dbReference>
<dbReference type="GO" id="GO:0005737">
    <property type="term" value="C:cytoplasm"/>
    <property type="evidence" value="ECO:0007669"/>
    <property type="project" value="TreeGrafter"/>
</dbReference>
<keyword evidence="2" id="KW-0418">Kinase</keyword>
<reference evidence="2" key="1">
    <citation type="journal article" date="2023" name="Mol. Phylogenet. Evol.">
        <title>Genome-scale phylogeny and comparative genomics of the fungal order Sordariales.</title>
        <authorList>
            <person name="Hensen N."/>
            <person name="Bonometti L."/>
            <person name="Westerberg I."/>
            <person name="Brannstrom I.O."/>
            <person name="Guillou S."/>
            <person name="Cros-Aarteil S."/>
            <person name="Calhoun S."/>
            <person name="Haridas S."/>
            <person name="Kuo A."/>
            <person name="Mondo S."/>
            <person name="Pangilinan J."/>
            <person name="Riley R."/>
            <person name="LaButti K."/>
            <person name="Andreopoulos B."/>
            <person name="Lipzen A."/>
            <person name="Chen C."/>
            <person name="Yan M."/>
            <person name="Daum C."/>
            <person name="Ng V."/>
            <person name="Clum A."/>
            <person name="Steindorff A."/>
            <person name="Ohm R.A."/>
            <person name="Martin F."/>
            <person name="Silar P."/>
            <person name="Natvig D.O."/>
            <person name="Lalanne C."/>
            <person name="Gautier V."/>
            <person name="Ament-Velasquez S.L."/>
            <person name="Kruys A."/>
            <person name="Hutchinson M.I."/>
            <person name="Powell A.J."/>
            <person name="Barry K."/>
            <person name="Miller A.N."/>
            <person name="Grigoriev I.V."/>
            <person name="Debuchy R."/>
            <person name="Gladieux P."/>
            <person name="Hiltunen Thoren M."/>
            <person name="Johannesson H."/>
        </authorList>
    </citation>
    <scope>NUCLEOTIDE SEQUENCE</scope>
    <source>
        <strain evidence="2">PSN243</strain>
    </source>
</reference>
<evidence type="ECO:0000313" key="2">
    <source>
        <dbReference type="EMBL" id="KAK4448306.1"/>
    </source>
</evidence>
<dbReference type="Proteomes" id="UP001321760">
    <property type="component" value="Unassembled WGS sequence"/>
</dbReference>
<organism evidence="2 3">
    <name type="scientific">Podospora aff. communis PSN243</name>
    <dbReference type="NCBI Taxonomy" id="3040156"/>
    <lineage>
        <taxon>Eukaryota</taxon>
        <taxon>Fungi</taxon>
        <taxon>Dikarya</taxon>
        <taxon>Ascomycota</taxon>
        <taxon>Pezizomycotina</taxon>
        <taxon>Sordariomycetes</taxon>
        <taxon>Sordariomycetidae</taxon>
        <taxon>Sordariales</taxon>
        <taxon>Podosporaceae</taxon>
        <taxon>Podospora</taxon>
    </lineage>
</organism>
<proteinExistence type="predicted"/>
<accession>A0AAV9GKT0</accession>
<dbReference type="AlphaFoldDB" id="A0AAV9GKT0"/>
<evidence type="ECO:0000259" key="1">
    <source>
        <dbReference type="PROSITE" id="PS50011"/>
    </source>
</evidence>
<dbReference type="InterPro" id="IPR000719">
    <property type="entry name" value="Prot_kinase_dom"/>
</dbReference>
<dbReference type="PANTHER" id="PTHR24361">
    <property type="entry name" value="MITOGEN-ACTIVATED KINASE KINASE KINASE"/>
    <property type="match status" value="1"/>
</dbReference>
<evidence type="ECO:0000313" key="3">
    <source>
        <dbReference type="Proteomes" id="UP001321760"/>
    </source>
</evidence>
<dbReference type="InterPro" id="IPR011009">
    <property type="entry name" value="Kinase-like_dom_sf"/>
</dbReference>
<comment type="caution">
    <text evidence="2">The sequence shown here is derived from an EMBL/GenBank/DDBJ whole genome shotgun (WGS) entry which is preliminary data.</text>
</comment>
<dbReference type="Gene3D" id="1.10.510.10">
    <property type="entry name" value="Transferase(Phosphotransferase) domain 1"/>
    <property type="match status" value="1"/>
</dbReference>
<gene>
    <name evidence="2" type="ORF">QBC34DRAFT_426684</name>
</gene>
<dbReference type="Pfam" id="PF00069">
    <property type="entry name" value="Pkinase"/>
    <property type="match status" value="1"/>
</dbReference>
<keyword evidence="3" id="KW-1185">Reference proteome</keyword>
<dbReference type="GO" id="GO:0005524">
    <property type="term" value="F:ATP binding"/>
    <property type="evidence" value="ECO:0007669"/>
    <property type="project" value="InterPro"/>
</dbReference>
<dbReference type="EMBL" id="MU865944">
    <property type="protein sequence ID" value="KAK4448306.1"/>
    <property type="molecule type" value="Genomic_DNA"/>
</dbReference>
<dbReference type="PROSITE" id="PS50011">
    <property type="entry name" value="PROTEIN_KINASE_DOM"/>
    <property type="match status" value="1"/>
</dbReference>
<dbReference type="SUPFAM" id="SSF56112">
    <property type="entry name" value="Protein kinase-like (PK-like)"/>
    <property type="match status" value="1"/>
</dbReference>
<feature type="domain" description="Protein kinase" evidence="1">
    <location>
        <begin position="1"/>
        <end position="230"/>
    </location>
</feature>
<sequence>ISLPKGANLEAINLARELEALATFSCGEYEECFVTTYGWWTSNQTLYIAMEYLELGNLEGHLKTPMPEHHTAEIAFQLTEGLCYMHKNEFAHRDLKPDISDFGLSKHAVDGLTALNTRCGTILYTAPEVGDLFSLEELRSLSAEARSTYTTAVDIWSLGVIIFRMITGTLPFGYNMAGLPDYVTLGRPFPTAPLVRAGATRNCIKLVKATMAASSAARPTAQALLSAPWFE</sequence>
<reference evidence="2" key="2">
    <citation type="submission" date="2023-05" db="EMBL/GenBank/DDBJ databases">
        <authorList>
            <consortium name="Lawrence Berkeley National Laboratory"/>
            <person name="Steindorff A."/>
            <person name="Hensen N."/>
            <person name="Bonometti L."/>
            <person name="Westerberg I."/>
            <person name="Brannstrom I.O."/>
            <person name="Guillou S."/>
            <person name="Cros-Aarteil S."/>
            <person name="Calhoun S."/>
            <person name="Haridas S."/>
            <person name="Kuo A."/>
            <person name="Mondo S."/>
            <person name="Pangilinan J."/>
            <person name="Riley R."/>
            <person name="Labutti K."/>
            <person name="Andreopoulos B."/>
            <person name="Lipzen A."/>
            <person name="Chen C."/>
            <person name="Yanf M."/>
            <person name="Daum C."/>
            <person name="Ng V."/>
            <person name="Clum A."/>
            <person name="Ohm R."/>
            <person name="Martin F."/>
            <person name="Silar P."/>
            <person name="Natvig D."/>
            <person name="Lalanne C."/>
            <person name="Gautier V."/>
            <person name="Ament-Velasquez S.L."/>
            <person name="Kruys A."/>
            <person name="Hutchinson M.I."/>
            <person name="Powell A.J."/>
            <person name="Barry K."/>
            <person name="Miller A.N."/>
            <person name="Grigoriev I.V."/>
            <person name="Debuchy R."/>
            <person name="Gladieux P."/>
            <person name="Thoren M.H."/>
            <person name="Johannesson H."/>
        </authorList>
    </citation>
    <scope>NUCLEOTIDE SEQUENCE</scope>
    <source>
        <strain evidence="2">PSN243</strain>
    </source>
</reference>
<name>A0AAV9GKT0_9PEZI</name>
<feature type="non-terminal residue" evidence="2">
    <location>
        <position position="1"/>
    </location>
</feature>
<keyword evidence="2" id="KW-0808">Transferase</keyword>
<protein>
    <submittedName>
        <fullName evidence="2">Kinase-like domain-containing protein</fullName>
    </submittedName>
</protein>
<dbReference type="InterPro" id="IPR053235">
    <property type="entry name" value="Ser_Thr_kinase"/>
</dbReference>